<feature type="region of interest" description="Disordered" evidence="1">
    <location>
        <begin position="49"/>
        <end position="69"/>
    </location>
</feature>
<dbReference type="EMBL" id="CACRZD030000011">
    <property type="protein sequence ID" value="CAA6668556.1"/>
    <property type="molecule type" value="Genomic_DNA"/>
</dbReference>
<name>A0A7I8JEI4_SPIIN</name>
<protein>
    <submittedName>
        <fullName evidence="2">Uncharacterized protein</fullName>
    </submittedName>
</protein>
<feature type="region of interest" description="Disordered" evidence="1">
    <location>
        <begin position="134"/>
        <end position="221"/>
    </location>
</feature>
<reference evidence="2 3" key="1">
    <citation type="submission" date="2019-12" db="EMBL/GenBank/DDBJ databases">
        <authorList>
            <person name="Scholz U."/>
            <person name="Mascher M."/>
            <person name="Fiebig A."/>
        </authorList>
    </citation>
    <scope>NUCLEOTIDE SEQUENCE</scope>
</reference>
<dbReference type="Proteomes" id="UP001189122">
    <property type="component" value="Unassembled WGS sequence"/>
</dbReference>
<dbReference type="AlphaFoldDB" id="A0A7I8JEI4"/>
<gene>
    <name evidence="2" type="ORF">SI7747_11014950</name>
</gene>
<accession>A0A7I8JEI4</accession>
<evidence type="ECO:0000313" key="3">
    <source>
        <dbReference type="Proteomes" id="UP001189122"/>
    </source>
</evidence>
<organism evidence="2">
    <name type="scientific">Spirodela intermedia</name>
    <name type="common">Intermediate duckweed</name>
    <dbReference type="NCBI Taxonomy" id="51605"/>
    <lineage>
        <taxon>Eukaryota</taxon>
        <taxon>Viridiplantae</taxon>
        <taxon>Streptophyta</taxon>
        <taxon>Embryophyta</taxon>
        <taxon>Tracheophyta</taxon>
        <taxon>Spermatophyta</taxon>
        <taxon>Magnoliopsida</taxon>
        <taxon>Liliopsida</taxon>
        <taxon>Araceae</taxon>
        <taxon>Lemnoideae</taxon>
        <taxon>Spirodela</taxon>
    </lineage>
</organism>
<proteinExistence type="predicted"/>
<dbReference type="EMBL" id="LR743598">
    <property type="protein sequence ID" value="CAA2629312.1"/>
    <property type="molecule type" value="Genomic_DNA"/>
</dbReference>
<evidence type="ECO:0000256" key="1">
    <source>
        <dbReference type="SAM" id="MobiDB-lite"/>
    </source>
</evidence>
<keyword evidence="3" id="KW-1185">Reference proteome</keyword>
<evidence type="ECO:0000313" key="2">
    <source>
        <dbReference type="EMBL" id="CAA2629312.1"/>
    </source>
</evidence>
<feature type="compositionally biased region" description="Basic and acidic residues" evidence="1">
    <location>
        <begin position="143"/>
        <end position="159"/>
    </location>
</feature>
<sequence length="244" mass="25933">MASAVVNTLGLVAPEGFLDLAPSSADCSSYGWSAQSLLRLQLLRRRRGHGGGEPVEGSASLEEGGADRRRRETGRRTILLIVVGGGDWLEESIREVAEAFLHRNRKASSIDPSLNLPLLGDSELESVSLSSRLSLSSSSPSAPDHEDVPRLSLDSEKSTRIPNSLGRIPPRVRLSSKPRTGVDVSPAPAPAPGGRIGTSPMRRMPGETVPVPADSPRMNSSGKVVFHNLERSTSSPSTFNGDRG</sequence>